<sequence>MIDTFRWLKEADARHEQAMVSRKFGKLTLLAMTRGGISPLWLARCDCGQVREVSIQRVIVGTATSCGCTPDFMPPQPQSEWGTWRAMLDRCYQPSNPSYPHYGGRGIKICERWQTFDNFLADMGVRPGPKMSIDRIDVDGDYEPGNCRWATATIQANNQQRHKRRRMARAKAI</sequence>
<name>A0A1T4X5C5_9BACT</name>
<reference evidence="2" key="1">
    <citation type="submission" date="2017-02" db="EMBL/GenBank/DDBJ databases">
        <authorList>
            <person name="Varghese N."/>
            <person name="Submissions S."/>
        </authorList>
    </citation>
    <scope>NUCLEOTIDE SEQUENCE [LARGE SCALE GENOMIC DNA]</scope>
    <source>
        <strain evidence="2">ATCC 700200</strain>
    </source>
</reference>
<accession>A0A1T4X5C5</accession>
<protein>
    <submittedName>
        <fullName evidence="1">Uncharacterized protein</fullName>
    </submittedName>
</protein>
<proteinExistence type="predicted"/>
<keyword evidence="2" id="KW-1185">Reference proteome</keyword>
<dbReference type="STRING" id="48467.SAMN02745166_01066"/>
<dbReference type="Proteomes" id="UP000190774">
    <property type="component" value="Unassembled WGS sequence"/>
</dbReference>
<evidence type="ECO:0000313" key="2">
    <source>
        <dbReference type="Proteomes" id="UP000190774"/>
    </source>
</evidence>
<dbReference type="EMBL" id="FUYE01000003">
    <property type="protein sequence ID" value="SKA84824.1"/>
    <property type="molecule type" value="Genomic_DNA"/>
</dbReference>
<dbReference type="AlphaFoldDB" id="A0A1T4X5C5"/>
<gene>
    <name evidence="1" type="ORF">SAMN02745166_01066</name>
</gene>
<evidence type="ECO:0000313" key="1">
    <source>
        <dbReference type="EMBL" id="SKA84824.1"/>
    </source>
</evidence>
<organism evidence="1 2">
    <name type="scientific">Prosthecobacter debontii</name>
    <dbReference type="NCBI Taxonomy" id="48467"/>
    <lineage>
        <taxon>Bacteria</taxon>
        <taxon>Pseudomonadati</taxon>
        <taxon>Verrucomicrobiota</taxon>
        <taxon>Verrucomicrobiia</taxon>
        <taxon>Verrucomicrobiales</taxon>
        <taxon>Verrucomicrobiaceae</taxon>
        <taxon>Prosthecobacter</taxon>
    </lineage>
</organism>